<dbReference type="RefSeq" id="WP_025078181.1">
    <property type="nucleotide sequence ID" value="NZ_BAKO01000009.1"/>
</dbReference>
<dbReference type="OrthoDB" id="1070527at2"/>
<evidence type="ECO:0008006" key="5">
    <source>
        <dbReference type="Google" id="ProtNLM"/>
    </source>
</evidence>
<dbReference type="KEGG" id="pfus:ADJ77_10125"/>
<organism evidence="1 3">
    <name type="scientific">Prevotella fusca JCM 17724</name>
    <dbReference type="NCBI Taxonomy" id="1236517"/>
    <lineage>
        <taxon>Bacteria</taxon>
        <taxon>Pseudomonadati</taxon>
        <taxon>Bacteroidota</taxon>
        <taxon>Bacteroidia</taxon>
        <taxon>Bacteroidales</taxon>
        <taxon>Prevotellaceae</taxon>
        <taxon>Prevotella</taxon>
    </lineage>
</organism>
<reference evidence="1 3" key="1">
    <citation type="submission" date="2015-07" db="EMBL/GenBank/DDBJ databases">
        <authorList>
            <person name="Noorani M."/>
        </authorList>
    </citation>
    <scope>NUCLEOTIDE SEQUENCE [LARGE SCALE GENOMIC DNA]</scope>
    <source>
        <strain evidence="1 3">W1435</strain>
    </source>
</reference>
<gene>
    <name evidence="1" type="ORF">ADJ77_10125</name>
    <name evidence="2" type="ORF">J5A51_00350</name>
</gene>
<accession>A0A0K1NM43</accession>
<evidence type="ECO:0000313" key="2">
    <source>
        <dbReference type="EMBL" id="QUB85766.1"/>
    </source>
</evidence>
<evidence type="ECO:0000313" key="3">
    <source>
        <dbReference type="Proteomes" id="UP000060345"/>
    </source>
</evidence>
<name>A0A0K1NM43_9BACT</name>
<dbReference type="Proteomes" id="UP000682005">
    <property type="component" value="Chromosome 2"/>
</dbReference>
<proteinExistence type="predicted"/>
<dbReference type="AlphaFoldDB" id="A0A0K1NM43"/>
<sequence length="143" mass="15853">MIGKVFVLLVSASLTLCGCNKGKQEQPKYDEQGIKTAQTEFVEKGNQSVQNVNKRDAGFISNRSSEVTLTLSCFGVVNMDELDVLPRPDETSRKDSTVIEQLNRGEVFLLQPGTKGIMLTDTGAKLLVRFQIGELWIWKSATK</sequence>
<dbReference type="EMBL" id="CP012075">
    <property type="protein sequence ID" value="AKU70152.1"/>
    <property type="molecule type" value="Genomic_DNA"/>
</dbReference>
<keyword evidence="4" id="KW-1185">Reference proteome</keyword>
<dbReference type="PROSITE" id="PS51257">
    <property type="entry name" value="PROKAR_LIPOPROTEIN"/>
    <property type="match status" value="1"/>
</dbReference>
<dbReference type="Proteomes" id="UP000060345">
    <property type="component" value="Chromosome 2"/>
</dbReference>
<evidence type="ECO:0000313" key="1">
    <source>
        <dbReference type="EMBL" id="AKU70152.1"/>
    </source>
</evidence>
<reference evidence="2 4" key="2">
    <citation type="submission" date="2021-03" db="EMBL/GenBank/DDBJ databases">
        <title>Human Oral Microbial Genomes.</title>
        <authorList>
            <person name="Johnston C.D."/>
            <person name="Chen T."/>
            <person name="Dewhirst F.E."/>
        </authorList>
    </citation>
    <scope>NUCLEOTIDE SEQUENCE [LARGE SCALE GENOMIC DNA]</scope>
    <source>
        <strain evidence="2 4">W1435</strain>
    </source>
</reference>
<dbReference type="EMBL" id="CP072369">
    <property type="protein sequence ID" value="QUB85766.1"/>
    <property type="molecule type" value="Genomic_DNA"/>
</dbReference>
<protein>
    <recommendedName>
        <fullName evidence="5">Lipoprotein</fullName>
    </recommendedName>
</protein>
<evidence type="ECO:0000313" key="4">
    <source>
        <dbReference type="Proteomes" id="UP000682005"/>
    </source>
</evidence>